<comment type="caution">
    <text evidence="1">The sequence shown here is derived from an EMBL/GenBank/DDBJ whole genome shotgun (WGS) entry which is preliminary data.</text>
</comment>
<name>A0A6N9U135_STRHA</name>
<evidence type="ECO:0000313" key="1">
    <source>
        <dbReference type="EMBL" id="NEA17461.1"/>
    </source>
</evidence>
<sequence length="68" mass="6830">MTQISDSALYTAATTAYDGASEHPAGRISLGSGGALGLRSRLLSASDGDGGYDPELPLTTFTAPITAL</sequence>
<dbReference type="AlphaFoldDB" id="A0A6N9U135"/>
<accession>A0A6N9U135</accession>
<protein>
    <submittedName>
        <fullName evidence="1">Uncharacterized protein</fullName>
    </submittedName>
</protein>
<gene>
    <name evidence="1" type="ORF">G3I29_18490</name>
</gene>
<reference evidence="1 2" key="1">
    <citation type="submission" date="2020-01" db="EMBL/GenBank/DDBJ databases">
        <title>Insect and environment-associated Actinomycetes.</title>
        <authorList>
            <person name="Currrie C."/>
            <person name="Chevrette M."/>
            <person name="Carlson C."/>
            <person name="Stubbendieck R."/>
            <person name="Wendt-Pienkowski E."/>
        </authorList>
    </citation>
    <scope>NUCLEOTIDE SEQUENCE [LARGE SCALE GENOMIC DNA]</scope>
    <source>
        <strain evidence="1 2">SID11342</strain>
    </source>
</reference>
<dbReference type="EMBL" id="JAAGLQ010000387">
    <property type="protein sequence ID" value="NEA17461.1"/>
    <property type="molecule type" value="Genomic_DNA"/>
</dbReference>
<evidence type="ECO:0000313" key="2">
    <source>
        <dbReference type="Proteomes" id="UP000471293"/>
    </source>
</evidence>
<dbReference type="RefSeq" id="WP_164346084.1">
    <property type="nucleotide sequence ID" value="NZ_JAAGLQ010000387.1"/>
</dbReference>
<proteinExistence type="predicted"/>
<organism evidence="1 2">
    <name type="scientific">Streptomyces halstedii</name>
    <dbReference type="NCBI Taxonomy" id="1944"/>
    <lineage>
        <taxon>Bacteria</taxon>
        <taxon>Bacillati</taxon>
        <taxon>Actinomycetota</taxon>
        <taxon>Actinomycetes</taxon>
        <taxon>Kitasatosporales</taxon>
        <taxon>Streptomycetaceae</taxon>
        <taxon>Streptomyces</taxon>
    </lineage>
</organism>
<dbReference type="Proteomes" id="UP000471293">
    <property type="component" value="Unassembled WGS sequence"/>
</dbReference>